<dbReference type="InterPro" id="IPR006132">
    <property type="entry name" value="Asp/Orn_carbamoyltranf_P-bd"/>
</dbReference>
<name>A0ABT3PSQ0_9BACT</name>
<reference evidence="5 6" key="1">
    <citation type="submission" date="2021-03" db="EMBL/GenBank/DDBJ databases">
        <title>Aliifodinibius sp. nov., a new bacterium isolated from saline soil.</title>
        <authorList>
            <person name="Galisteo C."/>
            <person name="De La Haba R."/>
            <person name="Sanchez-Porro C."/>
            <person name="Ventosa A."/>
        </authorList>
    </citation>
    <scope>NUCLEOTIDE SEQUENCE [LARGE SCALE GENOMIC DNA]</scope>
    <source>
        <strain evidence="5 6">1BSP15-2V2</strain>
    </source>
</reference>
<feature type="binding site" evidence="2">
    <location>
        <position position="274"/>
    </location>
    <ligand>
        <name>N(2)-succinyl-L-ornithine</name>
        <dbReference type="ChEBI" id="CHEBI:58514"/>
    </ligand>
</feature>
<proteinExistence type="inferred from homology"/>
<feature type="domain" description="Aspartate/ornithine carbamoyltransferase Asp/Orn-binding" evidence="3">
    <location>
        <begin position="182"/>
        <end position="305"/>
    </location>
</feature>
<dbReference type="EC" id="2.1.3.11" evidence="2"/>
<feature type="binding site" description="in other chain" evidence="2">
    <location>
        <begin position="270"/>
        <end position="271"/>
    </location>
    <ligand>
        <name>carbamoyl phosphate</name>
        <dbReference type="ChEBI" id="CHEBI:58228"/>
        <note>ligand shared between two neighboring subunits</note>
    </ligand>
</feature>
<dbReference type="SUPFAM" id="SSF53671">
    <property type="entry name" value="Aspartate/ornithine carbamoyltransferase"/>
    <property type="match status" value="1"/>
</dbReference>
<comment type="pathway">
    <text evidence="2">Amino-acid biosynthesis; L-arginine biosynthesis.</text>
</comment>
<evidence type="ECO:0000256" key="1">
    <source>
        <dbReference type="ARBA" id="ARBA00022679"/>
    </source>
</evidence>
<dbReference type="PRINTS" id="PR00101">
    <property type="entry name" value="ATCASE"/>
</dbReference>
<keyword evidence="2" id="KW-0055">Arginine biosynthesis</keyword>
<dbReference type="EMBL" id="JAGGJA010000018">
    <property type="protein sequence ID" value="MCW9708888.1"/>
    <property type="molecule type" value="Genomic_DNA"/>
</dbReference>
<keyword evidence="2" id="KW-0028">Amino-acid biosynthesis</keyword>
<dbReference type="Gene3D" id="3.40.50.1370">
    <property type="entry name" value="Aspartate/ornithine carbamoyltransferase"/>
    <property type="match status" value="2"/>
</dbReference>
<keyword evidence="1 2" id="KW-0808">Transferase</keyword>
<protein>
    <recommendedName>
        <fullName evidence="2">N-succinylornithine carbamoyltransferase</fullName>
        <ecNumber evidence="2">2.1.3.11</ecNumber>
    </recommendedName>
    <alternativeName>
        <fullName evidence="2">N-succinyl-L-ornithine transcarbamylase</fullName>
        <shortName evidence="2">SOTCase</shortName>
    </alternativeName>
</protein>
<feature type="binding site" evidence="2">
    <location>
        <position position="174"/>
    </location>
    <ligand>
        <name>N(2)-succinyl-L-ornithine</name>
        <dbReference type="ChEBI" id="CHEBI:58514"/>
    </ligand>
</feature>
<evidence type="ECO:0000313" key="6">
    <source>
        <dbReference type="Proteomes" id="UP001207918"/>
    </source>
</evidence>
<dbReference type="PRINTS" id="PR00100">
    <property type="entry name" value="AOTCASE"/>
</dbReference>
<dbReference type="PANTHER" id="PTHR45753">
    <property type="entry name" value="ORNITHINE CARBAMOYLTRANSFERASE, MITOCHONDRIAL"/>
    <property type="match status" value="1"/>
</dbReference>
<dbReference type="InterPro" id="IPR006131">
    <property type="entry name" value="Asp_carbamoyltransf_Asp/Orn-bd"/>
</dbReference>
<feature type="binding site" description="in other chain" evidence="2">
    <location>
        <begin position="146"/>
        <end position="149"/>
    </location>
    <ligand>
        <name>carbamoyl phosphate</name>
        <dbReference type="ChEBI" id="CHEBI:58228"/>
        <note>ligand shared between two neighboring subunits</note>
    </ligand>
</feature>
<dbReference type="PANTHER" id="PTHR45753:SF3">
    <property type="entry name" value="ORNITHINE TRANSCARBAMYLASE, MITOCHONDRIAL"/>
    <property type="match status" value="1"/>
</dbReference>
<feature type="binding site" description="in other chain" evidence="2">
    <location>
        <position position="296"/>
    </location>
    <ligand>
        <name>carbamoyl phosphate</name>
        <dbReference type="ChEBI" id="CHEBI:58228"/>
        <note>ligand shared between two neighboring subunits</note>
    </ligand>
</feature>
<feature type="binding site" description="in other chain" evidence="2">
    <location>
        <begin position="46"/>
        <end position="49"/>
    </location>
    <ligand>
        <name>carbamoyl phosphate</name>
        <dbReference type="ChEBI" id="CHEBI:58228"/>
        <note>ligand shared between two neighboring subunits</note>
    </ligand>
</feature>
<organism evidence="5 6">
    <name type="scientific">Fodinibius salsisoli</name>
    <dbReference type="NCBI Taxonomy" id="2820877"/>
    <lineage>
        <taxon>Bacteria</taxon>
        <taxon>Pseudomonadati</taxon>
        <taxon>Balneolota</taxon>
        <taxon>Balneolia</taxon>
        <taxon>Balneolales</taxon>
        <taxon>Balneolaceae</taxon>
        <taxon>Fodinibius</taxon>
    </lineage>
</organism>
<feature type="binding site" description="in other chain" evidence="2">
    <location>
        <position position="109"/>
    </location>
    <ligand>
        <name>carbamoyl phosphate</name>
        <dbReference type="ChEBI" id="CHEBI:58228"/>
        <note>ligand shared between two neighboring subunits</note>
    </ligand>
</feature>
<comment type="subunit">
    <text evidence="2">Homotrimer.</text>
</comment>
<evidence type="ECO:0000259" key="4">
    <source>
        <dbReference type="Pfam" id="PF02729"/>
    </source>
</evidence>
<dbReference type="HAMAP" id="MF_02235">
    <property type="entry name" value="SOTCase"/>
    <property type="match status" value="1"/>
</dbReference>
<feature type="domain" description="Aspartate/ornithine carbamoyltransferase carbamoyl-P binding" evidence="4">
    <location>
        <begin position="2"/>
        <end position="158"/>
    </location>
</feature>
<dbReference type="InterPro" id="IPR043696">
    <property type="entry name" value="ArgF'-like"/>
</dbReference>
<evidence type="ECO:0000313" key="5">
    <source>
        <dbReference type="EMBL" id="MCW9708888.1"/>
    </source>
</evidence>
<dbReference type="NCBIfam" id="NF003384">
    <property type="entry name" value="PRK04523.1"/>
    <property type="match status" value="1"/>
</dbReference>
<feature type="binding site" evidence="2">
    <location>
        <position position="234"/>
    </location>
    <ligand>
        <name>N(2)-succinyl-L-ornithine</name>
        <dbReference type="ChEBI" id="CHEBI:58514"/>
    </ligand>
</feature>
<comment type="function">
    <text evidence="2">Catalyzes the transfer of the carbamoyl group from carbamoyl phosphate to the delta-amino group of N(2)-succinyl-L-ornithine to produce N(2)-succinyl-L-citrulline. Is essential for arginine biosynthesis.</text>
</comment>
<feature type="binding site" evidence="2">
    <location>
        <position position="141"/>
    </location>
    <ligand>
        <name>N(2)-succinyl-L-ornithine</name>
        <dbReference type="ChEBI" id="CHEBI:58514"/>
    </ligand>
</feature>
<feature type="binding site" evidence="2">
    <location>
        <position position="74"/>
    </location>
    <ligand>
        <name>carbamoyl phosphate</name>
        <dbReference type="ChEBI" id="CHEBI:58228"/>
        <note>ligand shared between two neighboring subunits</note>
    </ligand>
</feature>
<accession>A0ABT3PSQ0</accession>
<dbReference type="InterPro" id="IPR036901">
    <property type="entry name" value="Asp/Orn_carbamoylTrfase_sf"/>
</dbReference>
<dbReference type="InterPro" id="IPR006130">
    <property type="entry name" value="Asp/Orn_carbamoylTrfase"/>
</dbReference>
<evidence type="ECO:0000259" key="3">
    <source>
        <dbReference type="Pfam" id="PF00185"/>
    </source>
</evidence>
<comment type="similarity">
    <text evidence="2">Belongs to the aspartate/ornithine carbamoyltransferase superfamily. SOTCase family.</text>
</comment>
<comment type="caution">
    <text evidence="5">The sequence shown here is derived from an EMBL/GenBank/DDBJ whole genome shotgun (WGS) entry which is preliminary data.</text>
</comment>
<comment type="catalytic activity">
    <reaction evidence="2">
        <text>N(2)-succinyl-L-ornithine + carbamoyl phosphate = N(2)-succinyl-L-citrulline + phosphate + H(+)</text>
        <dbReference type="Rhea" id="RHEA:25884"/>
        <dbReference type="ChEBI" id="CHEBI:15378"/>
        <dbReference type="ChEBI" id="CHEBI:43474"/>
        <dbReference type="ChEBI" id="CHEBI:58228"/>
        <dbReference type="ChEBI" id="CHEBI:58514"/>
        <dbReference type="ChEBI" id="CHEBI:58862"/>
        <dbReference type="EC" id="2.1.3.11"/>
    </reaction>
</comment>
<dbReference type="Proteomes" id="UP001207918">
    <property type="component" value="Unassembled WGS sequence"/>
</dbReference>
<dbReference type="Pfam" id="PF00185">
    <property type="entry name" value="OTCace"/>
    <property type="match status" value="1"/>
</dbReference>
<evidence type="ECO:0000256" key="2">
    <source>
        <dbReference type="HAMAP-Rule" id="MF_02235"/>
    </source>
</evidence>
<sequence>MKHFTSIEDVDDPQQLIQQVVDLKQNPTSSSVGRQKTVGLIFFNPSLRTRLSTQKAAQNLGMDVIVLNISKDSWKVEFEDGTVMDGISQEHIKDTVKVISSYCDILAVRSFATLRDREKDYGEQVLNNFIEHSSVPVISMESATLHPLQSLTDMATIADIGIKKPKVVLSWTPHPKPLPQAVANSFLQWLPAIEADITITHPQGYELAESFADGFMQTYDQEEAFKDANVIYAKNWSSYTDYGATPNVNGTWTITPEKMALTNQAEFMHCLPIRRNVVASDEVIDHSIVYQQAKNREYAAQAVLQNLLENL</sequence>
<keyword evidence="6" id="KW-1185">Reference proteome</keyword>
<dbReference type="GO" id="GO:0043857">
    <property type="term" value="F:N-acetylornithine carbamoyltransferase activity"/>
    <property type="evidence" value="ECO:0007669"/>
    <property type="project" value="UniProtKB-EC"/>
</dbReference>
<gene>
    <name evidence="2" type="primary">argF'</name>
    <name evidence="5" type="ORF">J6I44_18660</name>
</gene>
<dbReference type="Pfam" id="PF02729">
    <property type="entry name" value="OTCace_N"/>
    <property type="match status" value="1"/>
</dbReference>